<feature type="transmembrane region" description="Helical" evidence="7">
    <location>
        <begin position="152"/>
        <end position="175"/>
    </location>
</feature>
<dbReference type="InterPro" id="IPR006634">
    <property type="entry name" value="TLC-dom"/>
</dbReference>
<dbReference type="PROSITE" id="PS50922">
    <property type="entry name" value="TLC"/>
    <property type="match status" value="1"/>
</dbReference>
<evidence type="ECO:0000256" key="8">
    <source>
        <dbReference type="SAM" id="SignalP"/>
    </source>
</evidence>
<evidence type="ECO:0000256" key="4">
    <source>
        <dbReference type="ARBA" id="ARBA00023136"/>
    </source>
</evidence>
<feature type="transmembrane region" description="Helical" evidence="7">
    <location>
        <begin position="38"/>
        <end position="56"/>
    </location>
</feature>
<comment type="subcellular location">
    <subcellularLocation>
        <location evidence="1">Membrane</location>
        <topology evidence="1">Multi-pass membrane protein</topology>
    </subcellularLocation>
</comment>
<feature type="domain" description="TLC" evidence="9">
    <location>
        <begin position="27"/>
        <end position="225"/>
    </location>
</feature>
<evidence type="ECO:0000256" key="5">
    <source>
        <dbReference type="PROSITE-ProRule" id="PRU00205"/>
    </source>
</evidence>
<dbReference type="GO" id="GO:0016020">
    <property type="term" value="C:membrane"/>
    <property type="evidence" value="ECO:0007669"/>
    <property type="project" value="UniProtKB-SubCell"/>
</dbReference>
<keyword evidence="11" id="KW-1185">Reference proteome</keyword>
<evidence type="ECO:0000313" key="11">
    <source>
        <dbReference type="Proteomes" id="UP000751190"/>
    </source>
</evidence>
<feature type="signal peptide" evidence="8">
    <location>
        <begin position="1"/>
        <end position="22"/>
    </location>
</feature>
<dbReference type="Proteomes" id="UP000751190">
    <property type="component" value="Unassembled WGS sequence"/>
</dbReference>
<comment type="caution">
    <text evidence="10">The sequence shown here is derived from an EMBL/GenBank/DDBJ whole genome shotgun (WGS) entry which is preliminary data.</text>
</comment>
<dbReference type="SMART" id="SM00724">
    <property type="entry name" value="TLC"/>
    <property type="match status" value="1"/>
</dbReference>
<dbReference type="InterPro" id="IPR050846">
    <property type="entry name" value="TLCD"/>
</dbReference>
<accession>A0A8J5X8K8</accession>
<evidence type="ECO:0000256" key="6">
    <source>
        <dbReference type="SAM" id="MobiDB-lite"/>
    </source>
</evidence>
<keyword evidence="2 5" id="KW-0812">Transmembrane</keyword>
<name>A0A8J5X8K8_DIALT</name>
<dbReference type="GO" id="GO:0055088">
    <property type="term" value="P:lipid homeostasis"/>
    <property type="evidence" value="ECO:0007669"/>
    <property type="project" value="TreeGrafter"/>
</dbReference>
<dbReference type="PANTHER" id="PTHR13439:SF0">
    <property type="entry name" value="TOPOISOMERASE I DAMAGE AFFECTED PROTEIN 4"/>
    <property type="match status" value="1"/>
</dbReference>
<dbReference type="AlphaFoldDB" id="A0A8J5X8K8"/>
<feature type="chain" id="PRO_5035299258" description="TLC domain-containing protein" evidence="8">
    <location>
        <begin position="23"/>
        <end position="272"/>
    </location>
</feature>
<dbReference type="EMBL" id="JAGTXO010000049">
    <property type="protein sequence ID" value="KAG8458638.1"/>
    <property type="molecule type" value="Genomic_DNA"/>
</dbReference>
<gene>
    <name evidence="10" type="ORF">KFE25_008435</name>
</gene>
<protein>
    <recommendedName>
        <fullName evidence="9">TLC domain-containing protein</fullName>
    </recommendedName>
</protein>
<evidence type="ECO:0000256" key="7">
    <source>
        <dbReference type="SAM" id="Phobius"/>
    </source>
</evidence>
<feature type="region of interest" description="Disordered" evidence="6">
    <location>
        <begin position="223"/>
        <end position="272"/>
    </location>
</feature>
<feature type="compositionally biased region" description="Basic residues" evidence="6">
    <location>
        <begin position="263"/>
        <end position="272"/>
    </location>
</feature>
<evidence type="ECO:0000313" key="10">
    <source>
        <dbReference type="EMBL" id="KAG8458638.1"/>
    </source>
</evidence>
<reference evidence="10" key="1">
    <citation type="submission" date="2021-05" db="EMBL/GenBank/DDBJ databases">
        <title>The genome of the haptophyte Pavlova lutheri (Diacronema luteri, Pavlovales) - a model for lipid biosynthesis in eukaryotic algae.</title>
        <authorList>
            <person name="Hulatt C.J."/>
            <person name="Posewitz M.C."/>
        </authorList>
    </citation>
    <scope>NUCLEOTIDE SEQUENCE</scope>
    <source>
        <strain evidence="10">NIVA-4/92</strain>
    </source>
</reference>
<keyword evidence="8" id="KW-0732">Signal</keyword>
<evidence type="ECO:0000256" key="1">
    <source>
        <dbReference type="ARBA" id="ARBA00004141"/>
    </source>
</evidence>
<dbReference type="Pfam" id="PF03798">
    <property type="entry name" value="TRAM_LAG1_CLN8"/>
    <property type="match status" value="1"/>
</dbReference>
<keyword evidence="3 7" id="KW-1133">Transmembrane helix</keyword>
<evidence type="ECO:0000259" key="9">
    <source>
        <dbReference type="PROSITE" id="PS50922"/>
    </source>
</evidence>
<sequence>MAAMRPGLMGAAHFLLVAGVYALSCAFVPHALANRLVSSANATLIFLLAVAALAGASDVSDAPPIAPLPAAAMECMCAFLAFDVLLGMARGFESSPALMLVHHTLGLASELTSLWFGLGSSCAMVVHLAECSTPLLHLSWLMLKRGCGRTRAFFATGATLVLAFLLGRVLLPAALLARMARPRVRAHWGDHDGVYRFHVAVVLTFWLINCYWFAKLLRATRSAGAPAGPTSKESGSGRDAWTPTDRPETAKHAAATSGVGWDRRRRHLTVQS</sequence>
<evidence type="ECO:0000256" key="2">
    <source>
        <dbReference type="ARBA" id="ARBA00022692"/>
    </source>
</evidence>
<keyword evidence="4 5" id="KW-0472">Membrane</keyword>
<feature type="transmembrane region" description="Helical" evidence="7">
    <location>
        <begin position="68"/>
        <end position="92"/>
    </location>
</feature>
<proteinExistence type="predicted"/>
<dbReference type="GO" id="GO:0005783">
    <property type="term" value="C:endoplasmic reticulum"/>
    <property type="evidence" value="ECO:0007669"/>
    <property type="project" value="TreeGrafter"/>
</dbReference>
<dbReference type="PANTHER" id="PTHR13439">
    <property type="entry name" value="CT120 PROTEIN"/>
    <property type="match status" value="1"/>
</dbReference>
<feature type="transmembrane region" description="Helical" evidence="7">
    <location>
        <begin position="195"/>
        <end position="214"/>
    </location>
</feature>
<evidence type="ECO:0000256" key="3">
    <source>
        <dbReference type="ARBA" id="ARBA00022989"/>
    </source>
</evidence>
<organism evidence="10 11">
    <name type="scientific">Diacronema lutheri</name>
    <name type="common">Unicellular marine alga</name>
    <name type="synonym">Monochrysis lutheri</name>
    <dbReference type="NCBI Taxonomy" id="2081491"/>
    <lineage>
        <taxon>Eukaryota</taxon>
        <taxon>Haptista</taxon>
        <taxon>Haptophyta</taxon>
        <taxon>Pavlovophyceae</taxon>
        <taxon>Pavlovales</taxon>
        <taxon>Pavlovaceae</taxon>
        <taxon>Diacronema</taxon>
    </lineage>
</organism>